<gene>
    <name evidence="7" type="ORF">UFOPK1503_00453</name>
    <name evidence="8" type="ORF">UFOPK1693_00028</name>
</gene>
<feature type="domain" description="Glycosyl hydrolase family 36 C-terminal" evidence="5">
    <location>
        <begin position="606"/>
        <end position="685"/>
    </location>
</feature>
<name>A0A6J6BYP4_9ZZZZ</name>
<dbReference type="GO" id="GO:0004557">
    <property type="term" value="F:alpha-galactosidase activity"/>
    <property type="evidence" value="ECO:0007669"/>
    <property type="project" value="UniProtKB-EC"/>
</dbReference>
<evidence type="ECO:0000313" key="7">
    <source>
        <dbReference type="EMBL" id="CAB4543847.1"/>
    </source>
</evidence>
<evidence type="ECO:0000256" key="3">
    <source>
        <dbReference type="ARBA" id="ARBA00022801"/>
    </source>
</evidence>
<protein>
    <recommendedName>
        <fullName evidence="2">alpha-galactosidase</fullName>
        <ecNumber evidence="2">3.2.1.22</ecNumber>
    </recommendedName>
</protein>
<dbReference type="FunFam" id="3.20.20.70:FF:000118">
    <property type="entry name" value="Alpha-galactosidase"/>
    <property type="match status" value="1"/>
</dbReference>
<dbReference type="AlphaFoldDB" id="A0A6J6BYP4"/>
<feature type="domain" description="Glycosyl hydrolase family 36 N-terminal" evidence="6">
    <location>
        <begin position="22"/>
        <end position="249"/>
    </location>
</feature>
<dbReference type="Gene3D" id="2.60.40.1180">
    <property type="entry name" value="Golgi alpha-mannosidase II"/>
    <property type="match status" value="1"/>
</dbReference>
<dbReference type="InterPro" id="IPR050985">
    <property type="entry name" value="Alpha-glycosidase_related"/>
</dbReference>
<dbReference type="EMBL" id="CAEZST010000005">
    <property type="protein sequence ID" value="CAB4543847.1"/>
    <property type="molecule type" value="Genomic_DNA"/>
</dbReference>
<dbReference type="PROSITE" id="PS00512">
    <property type="entry name" value="ALPHA_GALACTOSIDASE"/>
    <property type="match status" value="1"/>
</dbReference>
<dbReference type="SUPFAM" id="SSF51445">
    <property type="entry name" value="(Trans)glycosidases"/>
    <property type="match status" value="1"/>
</dbReference>
<dbReference type="Pfam" id="PF16875">
    <property type="entry name" value="Glyco_hydro_36N"/>
    <property type="match status" value="1"/>
</dbReference>
<keyword evidence="3" id="KW-0378">Hydrolase</keyword>
<accession>A0A6J6BYP4</accession>
<dbReference type="EC" id="3.2.1.22" evidence="2"/>
<dbReference type="InterPro" id="IPR031704">
    <property type="entry name" value="Glyco_hydro_36_N"/>
</dbReference>
<dbReference type="Pfam" id="PF02065">
    <property type="entry name" value="Melibiase"/>
    <property type="match status" value="1"/>
</dbReference>
<dbReference type="GO" id="GO:0016052">
    <property type="term" value="P:carbohydrate catabolic process"/>
    <property type="evidence" value="ECO:0007669"/>
    <property type="project" value="InterPro"/>
</dbReference>
<dbReference type="PANTHER" id="PTHR43053:SF3">
    <property type="entry name" value="ALPHA-GALACTOSIDASE C-RELATED"/>
    <property type="match status" value="1"/>
</dbReference>
<dbReference type="EMBL" id="CAEZTO010000001">
    <property type="protein sequence ID" value="CAB4561184.1"/>
    <property type="molecule type" value="Genomic_DNA"/>
</dbReference>
<evidence type="ECO:0000259" key="6">
    <source>
        <dbReference type="Pfam" id="PF16875"/>
    </source>
</evidence>
<dbReference type="Gene3D" id="3.20.20.70">
    <property type="entry name" value="Aldolase class I"/>
    <property type="match status" value="1"/>
</dbReference>
<dbReference type="InterPro" id="IPR013785">
    <property type="entry name" value="Aldolase_TIM"/>
</dbReference>
<dbReference type="InterPro" id="IPR000111">
    <property type="entry name" value="Glyco_hydro_27/36_CS"/>
</dbReference>
<dbReference type="CDD" id="cd14791">
    <property type="entry name" value="GH36"/>
    <property type="match status" value="1"/>
</dbReference>
<dbReference type="PRINTS" id="PR00743">
    <property type="entry name" value="GLHYDRLASE36"/>
</dbReference>
<dbReference type="PANTHER" id="PTHR43053">
    <property type="entry name" value="GLYCOSIDASE FAMILY 31"/>
    <property type="match status" value="1"/>
</dbReference>
<sequence length="699" mass="77793">MIPTSAKISQAGVCLVLDFSHGTPQVLHWGSELVDPADQLVLAAIEPTAHAELDAHHFHGVWRENSRGNTSRPALLGHRSGQDFSQKFELVSVDVSKTRVVAVSRDERAQLEVSISYEFVGSGVLEIQQGVKNLGSTSFEIQALEVFLSLPDRASESMDFTGRWVKERQPQRREIQSGLWVREVREGRSSHDYTILQLAMTKSADYQSGDVWSLGVGFSGNSRHTIEQSQSGRKTISAGELLLPGEIILGQGQEHQAPNVYAIYSDVGIDGISDRSYSWLRARKNHPSSPRPLTLNVWEAVYFNHNLEKLSELADVAKEIGVERFVLDDGWFGSRRSDNSGLGDWFVSKDVWPEGLSPLIKKVKSNGMQFGLWFEGEMVNPDSDLYRSHPDWILKSADRVPLEGRRQLVIDLTNPAAYDYILSSVDKILSEYEIDYIKWDHNRFLLEPASQGVPAVHNQTLAIYKLFAELKRRHPGLEIESCASGGGRIDLGMAQVVDRFWTSDCNDALERQYIQRYTQIAIPPEMLGSHIGPTQSHTTGRVHSLSFRAITALFGHAGLEWDVTQTNAEERALLRRFSDYYKKHRSLIHSGRMIRSEIDASTFVHGVVSHDQTNAVFAYVTLAGAMGSRPNAIVIPGLDPKKGYTVSAVFPAGEPTYIQRTQVAWLAGAKLSGEALASVGLRPPVLNPENAMLIEIKES</sequence>
<dbReference type="InterPro" id="IPR013780">
    <property type="entry name" value="Glyco_hydro_b"/>
</dbReference>
<dbReference type="InterPro" id="IPR017853">
    <property type="entry name" value="GH"/>
</dbReference>
<evidence type="ECO:0000259" key="5">
    <source>
        <dbReference type="Pfam" id="PF16874"/>
    </source>
</evidence>
<evidence type="ECO:0000256" key="4">
    <source>
        <dbReference type="ARBA" id="ARBA00023295"/>
    </source>
</evidence>
<evidence type="ECO:0000313" key="8">
    <source>
        <dbReference type="EMBL" id="CAB4561184.1"/>
    </source>
</evidence>
<dbReference type="InterPro" id="IPR038417">
    <property type="entry name" value="Alpga-gal_N_sf"/>
</dbReference>
<dbReference type="InterPro" id="IPR031705">
    <property type="entry name" value="Glyco_hydro_36_C"/>
</dbReference>
<comment type="catalytic activity">
    <reaction evidence="1">
        <text>Hydrolysis of terminal, non-reducing alpha-D-galactose residues in alpha-D-galactosides, including galactose oligosaccharides, galactomannans and galactolipids.</text>
        <dbReference type="EC" id="3.2.1.22"/>
    </reaction>
</comment>
<dbReference type="Pfam" id="PF16874">
    <property type="entry name" value="Glyco_hydro_36C"/>
    <property type="match status" value="1"/>
</dbReference>
<proteinExistence type="predicted"/>
<reference evidence="7" key="1">
    <citation type="submission" date="2020-05" db="EMBL/GenBank/DDBJ databases">
        <authorList>
            <person name="Chiriac C."/>
            <person name="Salcher M."/>
            <person name="Ghai R."/>
            <person name="Kavagutti S V."/>
        </authorList>
    </citation>
    <scope>NUCLEOTIDE SEQUENCE</scope>
</reference>
<evidence type="ECO:0000256" key="2">
    <source>
        <dbReference type="ARBA" id="ARBA00012755"/>
    </source>
</evidence>
<keyword evidence="4" id="KW-0326">Glycosidase</keyword>
<evidence type="ECO:0000256" key="1">
    <source>
        <dbReference type="ARBA" id="ARBA00001255"/>
    </source>
</evidence>
<dbReference type="Gene3D" id="2.70.98.60">
    <property type="entry name" value="alpha-galactosidase from lactobacil brevis"/>
    <property type="match status" value="1"/>
</dbReference>
<dbReference type="InterPro" id="IPR002252">
    <property type="entry name" value="Glyco_hydro_36"/>
</dbReference>
<organism evidence="7">
    <name type="scientific">freshwater metagenome</name>
    <dbReference type="NCBI Taxonomy" id="449393"/>
    <lineage>
        <taxon>unclassified sequences</taxon>
        <taxon>metagenomes</taxon>
        <taxon>ecological metagenomes</taxon>
    </lineage>
</organism>